<dbReference type="Proteomes" id="UP000254712">
    <property type="component" value="Unassembled WGS sequence"/>
</dbReference>
<keyword evidence="1" id="KW-0378">Hydrolase</keyword>
<evidence type="ECO:0000313" key="2">
    <source>
        <dbReference type="Proteomes" id="UP000254712"/>
    </source>
</evidence>
<sequence>MRAICDEMDISIDIDLWMDEAPVPMNAELSRPSPGCVKPNN</sequence>
<dbReference type="AlphaFoldDB" id="A0A379WY01"/>
<dbReference type="EC" id="3.5.3.-" evidence="1"/>
<dbReference type="GO" id="GO:0016787">
    <property type="term" value="F:hydrolase activity"/>
    <property type="evidence" value="ECO:0007669"/>
    <property type="project" value="UniProtKB-KW"/>
</dbReference>
<evidence type="ECO:0000313" key="1">
    <source>
        <dbReference type="EMBL" id="SUH38989.1"/>
    </source>
</evidence>
<protein>
    <submittedName>
        <fullName evidence="1">Allantoate amidohydrolase</fullName>
        <ecNumber evidence="1">3.5.3.-</ecNumber>
    </submittedName>
</protein>
<proteinExistence type="predicted"/>
<accession>A0A379WY01</accession>
<name>A0A379WY01_SALET</name>
<dbReference type="EMBL" id="UGXT01000002">
    <property type="protein sequence ID" value="SUH38989.1"/>
    <property type="molecule type" value="Genomic_DNA"/>
</dbReference>
<organism evidence="1 2">
    <name type="scientific">Salmonella enterica I</name>
    <dbReference type="NCBI Taxonomy" id="59201"/>
    <lineage>
        <taxon>Bacteria</taxon>
        <taxon>Pseudomonadati</taxon>
        <taxon>Pseudomonadota</taxon>
        <taxon>Gammaproteobacteria</taxon>
        <taxon>Enterobacterales</taxon>
        <taxon>Enterobacteriaceae</taxon>
        <taxon>Salmonella</taxon>
    </lineage>
</organism>
<gene>
    <name evidence="1" type="primary">allC_2</name>
    <name evidence="1" type="ORF">NCTC8261_05335</name>
</gene>
<reference evidence="1 2" key="1">
    <citation type="submission" date="2018-06" db="EMBL/GenBank/DDBJ databases">
        <authorList>
            <consortium name="Pathogen Informatics"/>
            <person name="Doyle S."/>
        </authorList>
    </citation>
    <scope>NUCLEOTIDE SEQUENCE [LARGE SCALE GENOMIC DNA]</scope>
    <source>
        <strain evidence="1 2">NCTC8261</strain>
    </source>
</reference>